<organism evidence="1 2">
    <name type="scientific">Anoxybacteroides amylolyticum</name>
    <dbReference type="NCBI Taxonomy" id="294699"/>
    <lineage>
        <taxon>Bacteria</taxon>
        <taxon>Bacillati</taxon>
        <taxon>Bacillota</taxon>
        <taxon>Bacilli</taxon>
        <taxon>Bacillales</taxon>
        <taxon>Anoxybacillaceae</taxon>
        <taxon>Anoxybacteroides</taxon>
    </lineage>
</organism>
<sequence>MKLWEYVGKNVRIVYKDGDVLEGFVRDYCDGEDSEDGIDSLIITNKETKGKGYVFGVLETEIKSITILNEKRGRDK</sequence>
<gene>
    <name evidence="1" type="ORF">GFC30_853</name>
</gene>
<name>A0A160F398_9BACL</name>
<dbReference type="RefSeq" id="WP_066323048.1">
    <property type="nucleotide sequence ID" value="NZ_CP015438.1"/>
</dbReference>
<dbReference type="EMBL" id="CP015438">
    <property type="protein sequence ID" value="ANB60789.1"/>
    <property type="molecule type" value="Genomic_DNA"/>
</dbReference>
<dbReference type="Proteomes" id="UP000076865">
    <property type="component" value="Chromosome"/>
</dbReference>
<reference evidence="1 2" key="1">
    <citation type="journal article" date="2006" name="Syst. Appl. Microbiol.">
        <title>Anoxybacillus amylolyticus sp. nov., a thermophilic amylase producing bacterium isolated from Mount Rittmann (Antarctica).</title>
        <authorList>
            <person name="Poli A."/>
            <person name="Esposito E."/>
            <person name="Lama L."/>
            <person name="Orlando P."/>
            <person name="Nicolaus G."/>
            <person name="de Appolonia F."/>
            <person name="Gambacorta A."/>
            <person name="Nicolaus B."/>
        </authorList>
    </citation>
    <scope>NUCLEOTIDE SEQUENCE [LARGE SCALE GENOMIC DNA]</scope>
    <source>
        <strain evidence="1 2">DSM 15939</strain>
    </source>
</reference>
<proteinExistence type="predicted"/>
<dbReference type="AlphaFoldDB" id="A0A160F398"/>
<protein>
    <recommendedName>
        <fullName evidence="3">LSM domain protein</fullName>
    </recommendedName>
</protein>
<keyword evidence="2" id="KW-1185">Reference proteome</keyword>
<dbReference type="KEGG" id="aamy:GFC30_853"/>
<accession>A0A160F398</accession>
<evidence type="ECO:0000313" key="1">
    <source>
        <dbReference type="EMBL" id="ANB60789.1"/>
    </source>
</evidence>
<dbReference type="OrthoDB" id="1927710at2"/>
<evidence type="ECO:0000313" key="2">
    <source>
        <dbReference type="Proteomes" id="UP000076865"/>
    </source>
</evidence>
<dbReference type="PATRIC" id="fig|294699.3.peg.860"/>
<evidence type="ECO:0008006" key="3">
    <source>
        <dbReference type="Google" id="ProtNLM"/>
    </source>
</evidence>